<feature type="transmembrane region" description="Helical" evidence="1">
    <location>
        <begin position="76"/>
        <end position="95"/>
    </location>
</feature>
<dbReference type="EMBL" id="JAULSR010000007">
    <property type="protein sequence ID" value="KAK0615110.1"/>
    <property type="molecule type" value="Genomic_DNA"/>
</dbReference>
<keyword evidence="3" id="KW-1185">Reference proteome</keyword>
<feature type="transmembrane region" description="Helical" evidence="1">
    <location>
        <begin position="107"/>
        <end position="126"/>
    </location>
</feature>
<keyword evidence="1" id="KW-0472">Membrane</keyword>
<accession>A0AA40BVG9</accession>
<keyword evidence="1" id="KW-0812">Transmembrane</keyword>
<gene>
    <name evidence="2" type="ORF">B0T17DRAFT_377631</name>
</gene>
<evidence type="ECO:0000313" key="2">
    <source>
        <dbReference type="EMBL" id="KAK0615110.1"/>
    </source>
</evidence>
<dbReference type="AlphaFoldDB" id="A0AA40BVG9"/>
<feature type="transmembrane region" description="Helical" evidence="1">
    <location>
        <begin position="37"/>
        <end position="56"/>
    </location>
</feature>
<proteinExistence type="predicted"/>
<keyword evidence="1" id="KW-1133">Transmembrane helix</keyword>
<reference evidence="2" key="1">
    <citation type="submission" date="2023-06" db="EMBL/GenBank/DDBJ databases">
        <title>Genome-scale phylogeny and comparative genomics of the fungal order Sordariales.</title>
        <authorList>
            <consortium name="Lawrence Berkeley National Laboratory"/>
            <person name="Hensen N."/>
            <person name="Bonometti L."/>
            <person name="Westerberg I."/>
            <person name="Brannstrom I.O."/>
            <person name="Guillou S."/>
            <person name="Cros-Aarteil S."/>
            <person name="Calhoun S."/>
            <person name="Haridas S."/>
            <person name="Kuo A."/>
            <person name="Mondo S."/>
            <person name="Pangilinan J."/>
            <person name="Riley R."/>
            <person name="LaButti K."/>
            <person name="Andreopoulos B."/>
            <person name="Lipzen A."/>
            <person name="Chen C."/>
            <person name="Yanf M."/>
            <person name="Daum C."/>
            <person name="Ng V."/>
            <person name="Clum A."/>
            <person name="Steindorff A."/>
            <person name="Ohm R."/>
            <person name="Martin F."/>
            <person name="Silar P."/>
            <person name="Natvig D."/>
            <person name="Lalanne C."/>
            <person name="Gautier V."/>
            <person name="Ament-velasquez S.L."/>
            <person name="Kruys A."/>
            <person name="Hutchinson M.I."/>
            <person name="Powell A.J."/>
            <person name="Barry K."/>
            <person name="Miller A.N."/>
            <person name="Grigoriev I.V."/>
            <person name="Debuchy R."/>
            <person name="Gladieux P."/>
            <person name="Thoren M.H."/>
            <person name="Johannesson H."/>
        </authorList>
    </citation>
    <scope>NUCLEOTIDE SEQUENCE</scope>
    <source>
        <strain evidence="2">SMH3391-2</strain>
    </source>
</reference>
<protein>
    <submittedName>
        <fullName evidence="2">Uncharacterized protein</fullName>
    </submittedName>
</protein>
<dbReference type="Proteomes" id="UP001174934">
    <property type="component" value="Unassembled WGS sequence"/>
</dbReference>
<evidence type="ECO:0000256" key="1">
    <source>
        <dbReference type="SAM" id="Phobius"/>
    </source>
</evidence>
<comment type="caution">
    <text evidence="2">The sequence shown here is derived from an EMBL/GenBank/DDBJ whole genome shotgun (WGS) entry which is preliminary data.</text>
</comment>
<name>A0AA40BVG9_9PEZI</name>
<evidence type="ECO:0000313" key="3">
    <source>
        <dbReference type="Proteomes" id="UP001174934"/>
    </source>
</evidence>
<organism evidence="2 3">
    <name type="scientific">Bombardia bombarda</name>
    <dbReference type="NCBI Taxonomy" id="252184"/>
    <lineage>
        <taxon>Eukaryota</taxon>
        <taxon>Fungi</taxon>
        <taxon>Dikarya</taxon>
        <taxon>Ascomycota</taxon>
        <taxon>Pezizomycotina</taxon>
        <taxon>Sordariomycetes</taxon>
        <taxon>Sordariomycetidae</taxon>
        <taxon>Sordariales</taxon>
        <taxon>Lasiosphaeriaceae</taxon>
        <taxon>Bombardia</taxon>
    </lineage>
</organism>
<sequence length="276" mass="30995">MVARCAGDGAFGPVLVSDNNHAGQCYSFDFTLLFEESIFSIAPCALALPIFALRVLQLRKEHVPWMVSPQRIWRSVTYIAIASIQLALVALWGTGRGVLTRTTLASAILAFLSTLAVLVLSNYNLYRSIRPSATVQAFLLATILLDLPRVRTQWLLDDNTLVARLFTVTFALRVVAVVLESFNAYRDDAIPQQKRRELGLDPESNTVPPEMRQGIIGLTFFSWLNPLFWKGYRKNLTMDDLYAIDPKLEGDVLHARLLKSWNSGMTSSLIKTLYRD</sequence>